<evidence type="ECO:0000313" key="2">
    <source>
        <dbReference type="Proteomes" id="UP000720124"/>
    </source>
</evidence>
<gene>
    <name evidence="1" type="ORF">HJA87_07180</name>
</gene>
<keyword evidence="2" id="KW-1185">Reference proteome</keyword>
<organism evidence="1 2">
    <name type="scientific">Rhizobium bangladeshense</name>
    <dbReference type="NCBI Taxonomy" id="1138189"/>
    <lineage>
        <taxon>Bacteria</taxon>
        <taxon>Pseudomonadati</taxon>
        <taxon>Pseudomonadota</taxon>
        <taxon>Alphaproteobacteria</taxon>
        <taxon>Hyphomicrobiales</taxon>
        <taxon>Rhizobiaceae</taxon>
        <taxon>Rhizobium/Agrobacterium group</taxon>
        <taxon>Rhizobium</taxon>
    </lineage>
</organism>
<sequence>MQQTWRDFLKLVHLAASRETMIFKQRTNADCDEPVYVQGGNAGAGYDPQYRRGSNSLPRMERFEEAVQICERNLFCALRGQLSDQTQAVSEARMITCRRMHRSELIPATR</sequence>
<reference evidence="1 2" key="1">
    <citation type="submission" date="2020-06" db="EMBL/GenBank/DDBJ databases">
        <title>Global-level population genomics: horizontal gene transfer, symbiosis and evolution in Rhizobia.</title>
        <authorList>
            <person name="Gai Y."/>
        </authorList>
    </citation>
    <scope>NUCLEOTIDE SEQUENCE [LARGE SCALE GENOMIC DNA]</scope>
    <source>
        <strain evidence="1 2">PLR6_1b</strain>
    </source>
</reference>
<comment type="caution">
    <text evidence="1">The sequence shown here is derived from an EMBL/GenBank/DDBJ whole genome shotgun (WGS) entry which is preliminary data.</text>
</comment>
<protein>
    <submittedName>
        <fullName evidence="1">Uncharacterized protein</fullName>
    </submittedName>
</protein>
<dbReference type="Proteomes" id="UP000720124">
    <property type="component" value="Unassembled WGS sequence"/>
</dbReference>
<dbReference type="EMBL" id="JABTXI010000002">
    <property type="protein sequence ID" value="MBY3589668.1"/>
    <property type="molecule type" value="Genomic_DNA"/>
</dbReference>
<proteinExistence type="predicted"/>
<name>A0ABS7LED8_9HYPH</name>
<evidence type="ECO:0000313" key="1">
    <source>
        <dbReference type="EMBL" id="MBY3589668.1"/>
    </source>
</evidence>
<dbReference type="RefSeq" id="WP_221093543.1">
    <property type="nucleotide sequence ID" value="NZ_JABDWX010000001.1"/>
</dbReference>
<accession>A0ABS7LED8</accession>